<dbReference type="EMBL" id="MU971369">
    <property type="protein sequence ID" value="KAK9237418.1"/>
    <property type="molecule type" value="Genomic_DNA"/>
</dbReference>
<keyword evidence="2" id="KW-1185">Reference proteome</keyword>
<proteinExistence type="predicted"/>
<evidence type="ECO:0000313" key="2">
    <source>
        <dbReference type="Proteomes" id="UP001433508"/>
    </source>
</evidence>
<evidence type="ECO:0000313" key="1">
    <source>
        <dbReference type="EMBL" id="KAK9237418.1"/>
    </source>
</evidence>
<dbReference type="Proteomes" id="UP001433508">
    <property type="component" value="Unassembled WGS sequence"/>
</dbReference>
<name>A0ACC3T0J1_LIPKO</name>
<reference evidence="2" key="1">
    <citation type="journal article" date="2024" name="Front. Bioeng. Biotechnol.">
        <title>Genome-scale model development and genomic sequencing of the oleaginous clade Lipomyces.</title>
        <authorList>
            <person name="Czajka J.J."/>
            <person name="Han Y."/>
            <person name="Kim J."/>
            <person name="Mondo S.J."/>
            <person name="Hofstad B.A."/>
            <person name="Robles A."/>
            <person name="Haridas S."/>
            <person name="Riley R."/>
            <person name="LaButti K."/>
            <person name="Pangilinan J."/>
            <person name="Andreopoulos W."/>
            <person name="Lipzen A."/>
            <person name="Yan J."/>
            <person name="Wang M."/>
            <person name="Ng V."/>
            <person name="Grigoriev I.V."/>
            <person name="Spatafora J.W."/>
            <person name="Magnuson J.K."/>
            <person name="Baker S.E."/>
            <person name="Pomraning K.R."/>
        </authorList>
    </citation>
    <scope>NUCLEOTIDE SEQUENCE [LARGE SCALE GENOMIC DNA]</scope>
    <source>
        <strain evidence="2">CBS 7786</strain>
    </source>
</reference>
<gene>
    <name evidence="1" type="ORF">V1525DRAFT_403933</name>
</gene>
<organism evidence="1 2">
    <name type="scientific">Lipomyces kononenkoae</name>
    <name type="common">Yeast</name>
    <dbReference type="NCBI Taxonomy" id="34357"/>
    <lineage>
        <taxon>Eukaryota</taxon>
        <taxon>Fungi</taxon>
        <taxon>Dikarya</taxon>
        <taxon>Ascomycota</taxon>
        <taxon>Saccharomycotina</taxon>
        <taxon>Lipomycetes</taxon>
        <taxon>Lipomycetales</taxon>
        <taxon>Lipomycetaceae</taxon>
        <taxon>Lipomyces</taxon>
    </lineage>
</organism>
<comment type="caution">
    <text evidence="1">The sequence shown here is derived from an EMBL/GenBank/DDBJ whole genome shotgun (WGS) entry which is preliminary data.</text>
</comment>
<protein>
    <submittedName>
        <fullName evidence="1">Uncharacterized protein</fullName>
    </submittedName>
</protein>
<accession>A0ACC3T0J1</accession>
<sequence length="95" mass="10824">MRLSKSAFVCWTIVIEKRSSNVGQRALDTTCISSILLLLQPAGVNGKAVCNVHGKRGQAGARYPYQTQWTTPHDHDWYYGIHVRHTTQRYLCHLL</sequence>